<dbReference type="PANTHER" id="PTHR43685:SF5">
    <property type="entry name" value="GLYCOSYLTRANSFERASE EPSE-RELATED"/>
    <property type="match status" value="1"/>
</dbReference>
<name>A0A9X2CRG5_9BACI</name>
<dbReference type="EMBL" id="JAKRYL010000002">
    <property type="protein sequence ID" value="MCL7746084.1"/>
    <property type="molecule type" value="Genomic_DNA"/>
</dbReference>
<proteinExistence type="inferred from homology"/>
<keyword evidence="3" id="KW-0808">Transferase</keyword>
<dbReference type="Proteomes" id="UP001139150">
    <property type="component" value="Unassembled WGS sequence"/>
</dbReference>
<evidence type="ECO:0000256" key="2">
    <source>
        <dbReference type="ARBA" id="ARBA00022676"/>
    </source>
</evidence>
<evidence type="ECO:0000313" key="6">
    <source>
        <dbReference type="Proteomes" id="UP001139150"/>
    </source>
</evidence>
<dbReference type="Pfam" id="PF00535">
    <property type="entry name" value="Glycos_transf_2"/>
    <property type="match status" value="1"/>
</dbReference>
<comment type="caution">
    <text evidence="5">The sequence shown here is derived from an EMBL/GenBank/DDBJ whole genome shotgun (WGS) entry which is preliminary data.</text>
</comment>
<accession>A0A9X2CRG5</accession>
<protein>
    <submittedName>
        <fullName evidence="5">Glycosyltransferase</fullName>
    </submittedName>
</protein>
<reference evidence="5" key="1">
    <citation type="submission" date="2022-02" db="EMBL/GenBank/DDBJ databases">
        <title>Halalkalibacter sp. nov. isolated from Lonar Lake, India.</title>
        <authorList>
            <person name="Joshi A."/>
            <person name="Thite S."/>
            <person name="Lodha T."/>
        </authorList>
    </citation>
    <scope>NUCLEOTIDE SEQUENCE</scope>
    <source>
        <strain evidence="5">MEB205</strain>
    </source>
</reference>
<feature type="domain" description="Glycosyltransferase 2-like" evidence="4">
    <location>
        <begin position="9"/>
        <end position="164"/>
    </location>
</feature>
<dbReference type="SUPFAM" id="SSF53448">
    <property type="entry name" value="Nucleotide-diphospho-sugar transferases"/>
    <property type="match status" value="1"/>
</dbReference>
<evidence type="ECO:0000256" key="1">
    <source>
        <dbReference type="ARBA" id="ARBA00006739"/>
    </source>
</evidence>
<evidence type="ECO:0000313" key="5">
    <source>
        <dbReference type="EMBL" id="MCL7746084.1"/>
    </source>
</evidence>
<comment type="similarity">
    <text evidence="1">Belongs to the glycosyltransferase 2 family.</text>
</comment>
<organism evidence="5 6">
    <name type="scientific">Halalkalibacter alkaliphilus</name>
    <dbReference type="NCBI Taxonomy" id="2917993"/>
    <lineage>
        <taxon>Bacteria</taxon>
        <taxon>Bacillati</taxon>
        <taxon>Bacillota</taxon>
        <taxon>Bacilli</taxon>
        <taxon>Bacillales</taxon>
        <taxon>Bacillaceae</taxon>
        <taxon>Halalkalibacter</taxon>
    </lineage>
</organism>
<dbReference type="InterPro" id="IPR029044">
    <property type="entry name" value="Nucleotide-diphossugar_trans"/>
</dbReference>
<gene>
    <name evidence="5" type="ORF">MF646_03005</name>
</gene>
<dbReference type="Gene3D" id="3.90.550.10">
    <property type="entry name" value="Spore Coat Polysaccharide Biosynthesis Protein SpsA, Chain A"/>
    <property type="match status" value="1"/>
</dbReference>
<evidence type="ECO:0000256" key="3">
    <source>
        <dbReference type="ARBA" id="ARBA00022679"/>
    </source>
</evidence>
<dbReference type="InterPro" id="IPR050834">
    <property type="entry name" value="Glycosyltransf_2"/>
</dbReference>
<keyword evidence="2" id="KW-0328">Glycosyltransferase</keyword>
<dbReference type="RefSeq" id="WP_250095010.1">
    <property type="nucleotide sequence ID" value="NZ_JAKRYL010000002.1"/>
</dbReference>
<dbReference type="AlphaFoldDB" id="A0A9X2CRG5"/>
<dbReference type="InterPro" id="IPR001173">
    <property type="entry name" value="Glyco_trans_2-like"/>
</dbReference>
<sequence>MKYDKPKVSIIMGIFNCSGTLRESVDSIVNQSYKNWELIMCDDGSTDDTYRIARQYADQNSNIKVIKNDKNQGLAYSLNHCLQYCRGEYIARQDADDRSLPERLEKEVRILDDNQQYDIVSTGMRFYDEKGFWGEIIPIEEPLPEDFIAQSPFCHAPSMVRRKALFAVNGYDVTKRTLRVEDYNLWFRMYANGSRGCNIKESLYEVRDDRSAIKRRKYSLRLKEAYVRFSGYKMLKLPCTSYIYAIRPLIVGLVPNGLYKSLRRYRYN</sequence>
<keyword evidence="6" id="KW-1185">Reference proteome</keyword>
<dbReference type="PANTHER" id="PTHR43685">
    <property type="entry name" value="GLYCOSYLTRANSFERASE"/>
    <property type="match status" value="1"/>
</dbReference>
<dbReference type="GO" id="GO:0016757">
    <property type="term" value="F:glycosyltransferase activity"/>
    <property type="evidence" value="ECO:0007669"/>
    <property type="project" value="UniProtKB-KW"/>
</dbReference>
<evidence type="ECO:0000259" key="4">
    <source>
        <dbReference type="Pfam" id="PF00535"/>
    </source>
</evidence>